<feature type="compositionally biased region" description="Basic residues" evidence="1">
    <location>
        <begin position="321"/>
        <end position="330"/>
    </location>
</feature>
<evidence type="ECO:0000313" key="3">
    <source>
        <dbReference type="Proteomes" id="UP001189429"/>
    </source>
</evidence>
<evidence type="ECO:0000313" key="2">
    <source>
        <dbReference type="EMBL" id="CAK0884657.1"/>
    </source>
</evidence>
<name>A0ABN9WFR6_9DINO</name>
<reference evidence="2" key="1">
    <citation type="submission" date="2023-10" db="EMBL/GenBank/DDBJ databases">
        <authorList>
            <person name="Chen Y."/>
            <person name="Shah S."/>
            <person name="Dougan E. K."/>
            <person name="Thang M."/>
            <person name="Chan C."/>
        </authorList>
    </citation>
    <scope>NUCLEOTIDE SEQUENCE [LARGE SCALE GENOMIC DNA]</scope>
</reference>
<keyword evidence="3" id="KW-1185">Reference proteome</keyword>
<sequence length="383" mass="42169">MLLHMPPYKIIDIGTNCCRENTRHRADAPMAAKRRTARQACSCSPPRRPGPWQGHAPRRQTRGAHGWGNIELQSAMRRRWTGDSYMMCTCTQRSADICVHHKTLLRWKIAYAQSDWQACRYYVVAAVCATAVYTFGSWCHKGYLQETISRQNKSATPDRPVTTRAELGHTCSEGRNRQGRVRAGGSLKARSARGARAPRRGRVAPRRSRSASGPVARRLRGAQPCSGGGLEDLQATAHSAPRGTFGRPEWAWPAVGTMLNRKCRPAPPTDAEPLPAQPQVWARHDEQHVGLRRPPRGFGQTAGGRQRGRHGRRSWGNVRGSRGKRRRHTSLPRVAAEGHGHARGLRAALPPSPTGAAAAAPRARGRSPGTPAGCCRRRRGRGL</sequence>
<feature type="region of interest" description="Disordered" evidence="1">
    <location>
        <begin position="42"/>
        <end position="63"/>
    </location>
</feature>
<evidence type="ECO:0008006" key="4">
    <source>
        <dbReference type="Google" id="ProtNLM"/>
    </source>
</evidence>
<feature type="region of interest" description="Disordered" evidence="1">
    <location>
        <begin position="288"/>
        <end position="383"/>
    </location>
</feature>
<feature type="non-terminal residue" evidence="2">
    <location>
        <position position="383"/>
    </location>
</feature>
<dbReference type="EMBL" id="CAUYUJ010018571">
    <property type="protein sequence ID" value="CAK0884657.1"/>
    <property type="molecule type" value="Genomic_DNA"/>
</dbReference>
<organism evidence="2 3">
    <name type="scientific">Prorocentrum cordatum</name>
    <dbReference type="NCBI Taxonomy" id="2364126"/>
    <lineage>
        <taxon>Eukaryota</taxon>
        <taxon>Sar</taxon>
        <taxon>Alveolata</taxon>
        <taxon>Dinophyceae</taxon>
        <taxon>Prorocentrales</taxon>
        <taxon>Prorocentraceae</taxon>
        <taxon>Prorocentrum</taxon>
    </lineage>
</organism>
<evidence type="ECO:0000256" key="1">
    <source>
        <dbReference type="SAM" id="MobiDB-lite"/>
    </source>
</evidence>
<protein>
    <recommendedName>
        <fullName evidence="4">SWIM-type domain-containing protein</fullName>
    </recommendedName>
</protein>
<proteinExistence type="predicted"/>
<comment type="caution">
    <text evidence="2">The sequence shown here is derived from an EMBL/GenBank/DDBJ whole genome shotgun (WGS) entry which is preliminary data.</text>
</comment>
<feature type="compositionally biased region" description="Basic residues" evidence="1">
    <location>
        <begin position="190"/>
        <end position="209"/>
    </location>
</feature>
<feature type="region of interest" description="Disordered" evidence="1">
    <location>
        <begin position="150"/>
        <end position="233"/>
    </location>
</feature>
<gene>
    <name evidence="2" type="ORF">PCOR1329_LOCUS66500</name>
</gene>
<accession>A0ABN9WFR6</accession>
<dbReference type="Proteomes" id="UP001189429">
    <property type="component" value="Unassembled WGS sequence"/>
</dbReference>
<feature type="compositionally biased region" description="Low complexity" evidence="1">
    <location>
        <begin position="354"/>
        <end position="374"/>
    </location>
</feature>